<dbReference type="InterPro" id="IPR043136">
    <property type="entry name" value="B30.2/SPRY_sf"/>
</dbReference>
<feature type="compositionally biased region" description="Low complexity" evidence="5">
    <location>
        <begin position="204"/>
        <end position="214"/>
    </location>
</feature>
<feature type="compositionally biased region" description="Low complexity" evidence="5">
    <location>
        <begin position="748"/>
        <end position="761"/>
    </location>
</feature>
<dbReference type="Pfam" id="PF00622">
    <property type="entry name" value="SPRY"/>
    <property type="match status" value="1"/>
</dbReference>
<feature type="compositionally biased region" description="Pro residues" evidence="5">
    <location>
        <begin position="215"/>
        <end position="231"/>
    </location>
</feature>
<dbReference type="GO" id="GO:0016020">
    <property type="term" value="C:membrane"/>
    <property type="evidence" value="ECO:0007669"/>
    <property type="project" value="UniProtKB-SubCell"/>
</dbReference>
<name>A0A9P6PLU4_9FUNG</name>
<dbReference type="OrthoDB" id="258495at2759"/>
<feature type="compositionally biased region" description="Gly residues" evidence="5">
    <location>
        <begin position="629"/>
        <end position="639"/>
    </location>
</feature>
<gene>
    <name evidence="7" type="primary">SSH4</name>
    <name evidence="7" type="ORF">DFQ27_009906</name>
</gene>
<feature type="compositionally biased region" description="Polar residues" evidence="5">
    <location>
        <begin position="107"/>
        <end position="124"/>
    </location>
</feature>
<evidence type="ECO:0000259" key="6">
    <source>
        <dbReference type="PROSITE" id="PS50188"/>
    </source>
</evidence>
<feature type="region of interest" description="Disordered" evidence="5">
    <location>
        <begin position="294"/>
        <end position="315"/>
    </location>
</feature>
<evidence type="ECO:0000256" key="5">
    <source>
        <dbReference type="SAM" id="MobiDB-lite"/>
    </source>
</evidence>
<sequence>MPPPALNRPPPRLVTNTAPSDGQQPLSTVEERDPVYLPRTSDTLRSSADRPQEQHPPSLQEEHQEQERQPHAHTRDSKPASEQRIPHISHTPERSGIDDTAAESTAPVDSNSNHHNYIDNNDNALPQPDSAAAAAWEKLEKLIRQSFVETTTDTEKHKDKDQNQERNRNQYQDSSNNGQDEDHVFDFPIRSKAAPYPSPSFSNLAPRPLTFTTTPPQPPSPPPAVEPPLAPAPSLYFNQPPEEGDSAENEVLAWVIYLIATTFLLYTCVSLIRSCTRKPWFASIMGAEYSTLHGQGGQGPQGAGGHYRGGPGSGPLQVAADEEANQELTPDELEALMAGMTDAERQSFEAARVFQAANPPCSVPTDISLSQYLSIQEKGVSAWEFEPSYDHRLLVHDRTELSFFDREAGVQTNLPLPKQQEVYYWEVKMFEKSPNTTVAVGVSTKPYPTTRLPGWNRHSVAYFSNGLKYYNAPWSGMSYGPPMYEGDVVGCGYRPRTGTVFFTRNGKRLEDAYTGLRYNLFPTVGATGPCVLHVNFGQSGFVFVEANVKKWGLAPATGSLVPPPAYGSELGSILLEAGTTSSPGMVNNNNNMPRRPPLRTSQSRARVQAAGILVQIDGSDSDSHHERNGGGGGGGGGGAGGVAAAGVAMLQGRYGTPPVDISLSDISAPPPKYTSLDQHGESQSRLASATVAPARSSSSSVSSSSSASSASSPPNASPSAVAAAVRSSSTGGQSAPAGTRGRSESRASRATTATNNNNQSGHGSEEDDDVTLLVDARPTTMAQNGAHGR</sequence>
<feature type="compositionally biased region" description="Gly residues" evidence="5">
    <location>
        <begin position="294"/>
        <end position="313"/>
    </location>
</feature>
<feature type="region of interest" description="Disordered" evidence="5">
    <location>
        <begin position="581"/>
        <end position="639"/>
    </location>
</feature>
<feature type="region of interest" description="Disordered" evidence="5">
    <location>
        <begin position="1"/>
        <end position="132"/>
    </location>
</feature>
<feature type="compositionally biased region" description="Polar residues" evidence="5">
    <location>
        <begin position="169"/>
        <end position="178"/>
    </location>
</feature>
<feature type="region of interest" description="Disordered" evidence="5">
    <location>
        <begin position="195"/>
        <end position="244"/>
    </location>
</feature>
<dbReference type="CDD" id="cd12910">
    <property type="entry name" value="SPRY_SSH4_like"/>
    <property type="match status" value="1"/>
</dbReference>
<evidence type="ECO:0000256" key="4">
    <source>
        <dbReference type="ARBA" id="ARBA00023136"/>
    </source>
</evidence>
<keyword evidence="2" id="KW-0812">Transmembrane</keyword>
<dbReference type="Gene3D" id="2.60.120.920">
    <property type="match status" value="1"/>
</dbReference>
<feature type="compositionally biased region" description="Polar residues" evidence="5">
    <location>
        <begin position="14"/>
        <end position="27"/>
    </location>
</feature>
<dbReference type="InterPro" id="IPR035780">
    <property type="entry name" value="SPRY_Ssh4-like"/>
</dbReference>
<dbReference type="PROSITE" id="PS50188">
    <property type="entry name" value="B302_SPRY"/>
    <property type="match status" value="1"/>
</dbReference>
<dbReference type="AlphaFoldDB" id="A0A9P6PLU4"/>
<comment type="subcellular location">
    <subcellularLocation>
        <location evidence="1">Membrane</location>
        <topology evidence="1">Single-pass membrane protein</topology>
    </subcellularLocation>
</comment>
<reference evidence="7" key="1">
    <citation type="journal article" date="2020" name="Fungal Divers.">
        <title>Resolving the Mortierellaceae phylogeny through synthesis of multi-gene phylogenetics and phylogenomics.</title>
        <authorList>
            <person name="Vandepol N."/>
            <person name="Liber J."/>
            <person name="Desiro A."/>
            <person name="Na H."/>
            <person name="Kennedy M."/>
            <person name="Barry K."/>
            <person name="Grigoriev I.V."/>
            <person name="Miller A.N."/>
            <person name="O'Donnell K."/>
            <person name="Stajich J.E."/>
            <person name="Bonito G."/>
        </authorList>
    </citation>
    <scope>NUCLEOTIDE SEQUENCE</scope>
    <source>
        <strain evidence="7">BC1065</strain>
    </source>
</reference>
<accession>A0A9P6PLU4</accession>
<evidence type="ECO:0000256" key="2">
    <source>
        <dbReference type="ARBA" id="ARBA00022692"/>
    </source>
</evidence>
<dbReference type="PANTHER" id="PTHR12864">
    <property type="entry name" value="RAN BINDING PROTEIN 9-RELATED"/>
    <property type="match status" value="1"/>
</dbReference>
<dbReference type="InterPro" id="IPR001870">
    <property type="entry name" value="B30.2/SPRY"/>
</dbReference>
<feature type="compositionally biased region" description="Basic and acidic residues" evidence="5">
    <location>
        <begin position="153"/>
        <end position="168"/>
    </location>
</feature>
<feature type="domain" description="B30.2/SPRY" evidence="6">
    <location>
        <begin position="341"/>
        <end position="541"/>
    </location>
</feature>
<feature type="compositionally biased region" description="Polar residues" evidence="5">
    <location>
        <begin position="675"/>
        <end position="686"/>
    </location>
</feature>
<evidence type="ECO:0000313" key="8">
    <source>
        <dbReference type="Proteomes" id="UP000807716"/>
    </source>
</evidence>
<keyword evidence="8" id="KW-1185">Reference proteome</keyword>
<dbReference type="EMBL" id="JAAAJB010000970">
    <property type="protein sequence ID" value="KAG0249626.1"/>
    <property type="molecule type" value="Genomic_DNA"/>
</dbReference>
<keyword evidence="3" id="KW-1133">Transmembrane helix</keyword>
<organism evidence="7 8">
    <name type="scientific">Actinomortierella ambigua</name>
    <dbReference type="NCBI Taxonomy" id="1343610"/>
    <lineage>
        <taxon>Eukaryota</taxon>
        <taxon>Fungi</taxon>
        <taxon>Fungi incertae sedis</taxon>
        <taxon>Mucoromycota</taxon>
        <taxon>Mortierellomycotina</taxon>
        <taxon>Mortierellomycetes</taxon>
        <taxon>Mortierellales</taxon>
        <taxon>Mortierellaceae</taxon>
        <taxon>Actinomortierella</taxon>
    </lineage>
</organism>
<dbReference type="InterPro" id="IPR013320">
    <property type="entry name" value="ConA-like_dom_sf"/>
</dbReference>
<dbReference type="SUPFAM" id="SSF49899">
    <property type="entry name" value="Concanavalin A-like lectins/glucanases"/>
    <property type="match status" value="1"/>
</dbReference>
<feature type="compositionally biased region" description="Low complexity" evidence="5">
    <location>
        <begin position="687"/>
        <end position="729"/>
    </location>
</feature>
<evidence type="ECO:0000256" key="1">
    <source>
        <dbReference type="ARBA" id="ARBA00004167"/>
    </source>
</evidence>
<proteinExistence type="predicted"/>
<feature type="compositionally biased region" description="Basic and acidic residues" evidence="5">
    <location>
        <begin position="60"/>
        <end position="97"/>
    </location>
</feature>
<feature type="compositionally biased region" description="Pro residues" evidence="5">
    <location>
        <begin position="1"/>
        <end position="12"/>
    </location>
</feature>
<feature type="region of interest" description="Disordered" evidence="5">
    <location>
        <begin position="150"/>
        <end position="183"/>
    </location>
</feature>
<evidence type="ECO:0000313" key="7">
    <source>
        <dbReference type="EMBL" id="KAG0249626.1"/>
    </source>
</evidence>
<feature type="region of interest" description="Disordered" evidence="5">
    <location>
        <begin position="661"/>
        <end position="789"/>
    </location>
</feature>
<comment type="caution">
    <text evidence="7">The sequence shown here is derived from an EMBL/GenBank/DDBJ whole genome shotgun (WGS) entry which is preliminary data.</text>
</comment>
<evidence type="ECO:0000256" key="3">
    <source>
        <dbReference type="ARBA" id="ARBA00022989"/>
    </source>
</evidence>
<dbReference type="Proteomes" id="UP000807716">
    <property type="component" value="Unassembled WGS sequence"/>
</dbReference>
<dbReference type="InterPro" id="IPR003877">
    <property type="entry name" value="SPRY_dom"/>
</dbReference>
<dbReference type="InterPro" id="IPR050618">
    <property type="entry name" value="Ubq-SigPath_Reg"/>
</dbReference>
<keyword evidence="4" id="KW-0472">Membrane</keyword>
<protein>
    <submittedName>
        <fullName evidence="7">Rsp5p-dependent ubiquitination, sorting of cargo proteins at the multivesicular body</fullName>
    </submittedName>
</protein>
<dbReference type="SMART" id="SM00449">
    <property type="entry name" value="SPRY"/>
    <property type="match status" value="1"/>
</dbReference>